<proteinExistence type="predicted"/>
<organism evidence="1 2">
    <name type="scientific">Enterococcus gallinarum</name>
    <dbReference type="NCBI Taxonomy" id="1353"/>
    <lineage>
        <taxon>Bacteria</taxon>
        <taxon>Bacillati</taxon>
        <taxon>Bacillota</taxon>
        <taxon>Bacilli</taxon>
        <taxon>Lactobacillales</taxon>
        <taxon>Enterococcaceae</taxon>
        <taxon>Enterococcus</taxon>
    </lineage>
</organism>
<comment type="caution">
    <text evidence="1">The sequence shown here is derived from an EMBL/GenBank/DDBJ whole genome shotgun (WGS) entry which is preliminary data.</text>
</comment>
<evidence type="ECO:0000313" key="2">
    <source>
        <dbReference type="Proteomes" id="UP001183682"/>
    </source>
</evidence>
<dbReference type="EMBL" id="JARPZN010000003">
    <property type="protein sequence ID" value="MDT2689722.1"/>
    <property type="molecule type" value="Genomic_DNA"/>
</dbReference>
<dbReference type="AlphaFoldDB" id="A0AAE4KX18"/>
<accession>A0AAE4KX18</accession>
<reference evidence="1" key="1">
    <citation type="submission" date="2023-03" db="EMBL/GenBank/DDBJ databases">
        <authorList>
            <person name="Shen W."/>
            <person name="Cai J."/>
        </authorList>
    </citation>
    <scope>NUCLEOTIDE SEQUENCE</scope>
    <source>
        <strain evidence="1">K69-2</strain>
    </source>
</reference>
<sequence length="210" mass="24390">MEESLIEDIGKKMYSLFFNRNFGLATKSEIEGALFNIYMNDKKNKGEDYSDRYLSRELGISEARVKNLKRTSYARYEDEINFPKLLISLSDRELDLMFFNISSIDQEVFCKITVTEIVYYDELCAQLTNSKIQFDKKIGSNYVELSMFDAINFFDKSSIHEENEQLLELIAQMKTIDFKNAGADVIKGIVKDTKFANTIMAFWKLAKNSK</sequence>
<name>A0AAE4KX18_ENTGA</name>
<protein>
    <submittedName>
        <fullName evidence="1">PcfX family protein</fullName>
    </submittedName>
</protein>
<dbReference type="Proteomes" id="UP001183682">
    <property type="component" value="Unassembled WGS sequence"/>
</dbReference>
<evidence type="ECO:0000313" key="1">
    <source>
        <dbReference type="EMBL" id="MDT2689722.1"/>
    </source>
</evidence>
<dbReference type="RefSeq" id="WP_086270693.1">
    <property type="nucleotide sequence ID" value="NZ_CP169314.1"/>
</dbReference>
<gene>
    <name evidence="1" type="ORF">P7E30_05855</name>
</gene>